<organism evidence="2 3">
    <name type="scientific">Fusarium pseudoanthophilum</name>
    <dbReference type="NCBI Taxonomy" id="48495"/>
    <lineage>
        <taxon>Eukaryota</taxon>
        <taxon>Fungi</taxon>
        <taxon>Dikarya</taxon>
        <taxon>Ascomycota</taxon>
        <taxon>Pezizomycotina</taxon>
        <taxon>Sordariomycetes</taxon>
        <taxon>Hypocreomycetidae</taxon>
        <taxon>Hypocreales</taxon>
        <taxon>Nectriaceae</taxon>
        <taxon>Fusarium</taxon>
        <taxon>Fusarium fujikuroi species complex</taxon>
    </lineage>
</organism>
<proteinExistence type="predicted"/>
<dbReference type="Proteomes" id="UP000544095">
    <property type="component" value="Unassembled WGS sequence"/>
</dbReference>
<evidence type="ECO:0000313" key="2">
    <source>
        <dbReference type="EMBL" id="KAF5608667.1"/>
    </source>
</evidence>
<dbReference type="EMBL" id="JAAOAR010000023">
    <property type="protein sequence ID" value="KAF5608667.1"/>
    <property type="molecule type" value="Genomic_DNA"/>
</dbReference>
<accession>A0A8H5Q4S7</accession>
<gene>
    <name evidence="2" type="ORF">FPANT_427</name>
</gene>
<sequence length="613" mass="68938">MSSDTGQRRPRSQAPSQLPKARILNQQNAIAEKTGTTVAELQGMFSTAKLRFWQDLKKLVDSYFERYGWVAIYEAIQAKVAQRQQGVYRLSLKTAAWMLIDVSNAKKRLDSGAGAALPLPTPLPPTKSGDRPEVHVVLCAIGDPESQSLHGEHGVRSIDVTPTDDFQGLLLDTLDVEFYKKLEEDAGVGLCYNTGIKAYEEAEANGEELPEGPDTARVTVHGIAITLLWAQYTGRITVEFKSWEWLQQKVKEGTIGTYLSNFKQDAILFTHMRRPHLSEESVDHRFDVASLNDQMRRANLVFPNNISRYPSPEEDDADMCQLPDARILDAIASDKKTPPEFSFRPRVCYCQYDECAMRDYQGEMIVRGSSSTGPGDTLTGSSDDPELTALLKCHTNYSDNTDHSGNIYFHQELRKSVADWGEASVFMVGDTIFSMAMSRGIWTDPDAHHSGFTADRCLTNWHKINRNAQNATREEARRKEGELRRFAIFQRQELLKRKPREFESLKVAVRLDIGISEATKHGLFFVTNVARWPGADMLSAWQEGSQPYDSIFEAVGTKFALECGRLMQRDKCEEDEGHEGHDGCEGHQEREEGNDTNETDFSDPLSGLLSECE</sequence>
<evidence type="ECO:0000313" key="3">
    <source>
        <dbReference type="Proteomes" id="UP000544095"/>
    </source>
</evidence>
<evidence type="ECO:0000256" key="1">
    <source>
        <dbReference type="SAM" id="MobiDB-lite"/>
    </source>
</evidence>
<feature type="region of interest" description="Disordered" evidence="1">
    <location>
        <begin position="573"/>
        <end position="613"/>
    </location>
</feature>
<comment type="caution">
    <text evidence="2">The sequence shown here is derived from an EMBL/GenBank/DDBJ whole genome shotgun (WGS) entry which is preliminary data.</text>
</comment>
<keyword evidence="3" id="KW-1185">Reference proteome</keyword>
<reference evidence="2 3" key="1">
    <citation type="submission" date="2020-05" db="EMBL/GenBank/DDBJ databases">
        <title>Identification and distribution of gene clusters putatively required for synthesis of sphingolipid metabolism inhibitors in phylogenetically diverse species of the filamentous fungus Fusarium.</title>
        <authorList>
            <person name="Kim H.-S."/>
            <person name="Busman M."/>
            <person name="Brown D.W."/>
            <person name="Divon H."/>
            <person name="Uhlig S."/>
            <person name="Proctor R.H."/>
        </authorList>
    </citation>
    <scope>NUCLEOTIDE SEQUENCE [LARGE SCALE GENOMIC DNA]</scope>
    <source>
        <strain evidence="2 3">NRRL 25211</strain>
    </source>
</reference>
<feature type="compositionally biased region" description="Basic and acidic residues" evidence="1">
    <location>
        <begin position="573"/>
        <end position="593"/>
    </location>
</feature>
<dbReference type="AlphaFoldDB" id="A0A8H5Q4S7"/>
<protein>
    <submittedName>
        <fullName evidence="2">Uncharacterized protein</fullName>
    </submittedName>
</protein>
<name>A0A8H5Q4S7_9HYPO</name>